<feature type="transmembrane region" description="Helical" evidence="2">
    <location>
        <begin position="521"/>
        <end position="542"/>
    </location>
</feature>
<dbReference type="RefSeq" id="WP_249297844.1">
    <property type="nucleotide sequence ID" value="NZ_JACRSX010000007.1"/>
</dbReference>
<feature type="transmembrane region" description="Helical" evidence="2">
    <location>
        <begin position="332"/>
        <end position="356"/>
    </location>
</feature>
<keyword evidence="4" id="KW-1185">Reference proteome</keyword>
<feature type="region of interest" description="Disordered" evidence="1">
    <location>
        <begin position="377"/>
        <end position="400"/>
    </location>
</feature>
<organism evidence="3 4">
    <name type="scientific">Jutongia huaianensis</name>
    <dbReference type="NCBI Taxonomy" id="2763668"/>
    <lineage>
        <taxon>Bacteria</taxon>
        <taxon>Bacillati</taxon>
        <taxon>Bacillota</taxon>
        <taxon>Clostridia</taxon>
        <taxon>Lachnospirales</taxon>
        <taxon>Lachnospiraceae</taxon>
        <taxon>Jutongia</taxon>
    </lineage>
</organism>
<dbReference type="Gene3D" id="2.20.28.30">
    <property type="entry name" value="RNA polymerase ii, chain L"/>
    <property type="match status" value="1"/>
</dbReference>
<gene>
    <name evidence="3" type="ORF">H8704_07425</name>
</gene>
<feature type="transmembrane region" description="Helical" evidence="2">
    <location>
        <begin position="496"/>
        <end position="515"/>
    </location>
</feature>
<keyword evidence="2" id="KW-0812">Transmembrane</keyword>
<evidence type="ECO:0000256" key="2">
    <source>
        <dbReference type="SAM" id="Phobius"/>
    </source>
</evidence>
<feature type="transmembrane region" description="Helical" evidence="2">
    <location>
        <begin position="462"/>
        <end position="484"/>
    </location>
</feature>
<dbReference type="Proteomes" id="UP000606193">
    <property type="component" value="Unassembled WGS sequence"/>
</dbReference>
<keyword evidence="2" id="KW-0472">Membrane</keyword>
<reference evidence="3 4" key="1">
    <citation type="submission" date="2020-08" db="EMBL/GenBank/DDBJ databases">
        <title>Genome public.</title>
        <authorList>
            <person name="Liu C."/>
            <person name="Sun Q."/>
        </authorList>
    </citation>
    <scope>NUCLEOTIDE SEQUENCE [LARGE SCALE GENOMIC DNA]</scope>
    <source>
        <strain evidence="3 4">NSJ-37</strain>
    </source>
</reference>
<evidence type="ECO:0000256" key="1">
    <source>
        <dbReference type="SAM" id="MobiDB-lite"/>
    </source>
</evidence>
<name>A0ABR7N1E4_9FIRM</name>
<proteinExistence type="predicted"/>
<dbReference type="EMBL" id="JACRSX010000007">
    <property type="protein sequence ID" value="MBC8562458.1"/>
    <property type="molecule type" value="Genomic_DNA"/>
</dbReference>
<sequence length="565" mass="63150">MYECPNCGGNLRYDIPSKMMACASCDSKFDPYEVSDKNGAQEQEEYEVTVFRCPQCGGEIYSTDNTAAGFCTFCGSSAVLESRLQKEHRPKYIIPFGQTKEQCKKAYMKMMGKAVFAPKELKSEKHINEFRGIYMPYWIYDVQQGGPDIQLSGTTEMRKGDYIITSHYNLDMNLEADYNGIAYDASSSFSDNISGCLAPFDTKAMKEFTPAYLSGFYADSADVDTSLYVQEAEEFALGETEKFIEQYPNLRKYSLEERGRTLERKLHSKVDQVNGAMFPVWFMAYKNNDRVAYATVNGQTGKVVADLPVDVPKYLGTSAILTIPIFLLLNRFFTVIPGILLGIVALIAAVLSFIYYEQIDDIAVKEGKEDDKGAIAVKRRKQRESHKKAPGGEELPPKSDAQLAATVEAEKKKDGVKAVVTTGNSSVVELEDNRLVIRIVDIVLMVFLVVGGLLTGGVLEQYFTRITVGLSAVAIIIFWFRAWFRMDDIEARKGRGMGLTWILLPTILSVAVALINPVSDIYYYSCAGILLITMLIALVDLIRCYNLFATRPLPQFHYKGGDDRA</sequence>
<evidence type="ECO:0000313" key="3">
    <source>
        <dbReference type="EMBL" id="MBC8562458.1"/>
    </source>
</evidence>
<protein>
    <submittedName>
        <fullName evidence="3">Uncharacterized protein</fullName>
    </submittedName>
</protein>
<feature type="compositionally biased region" description="Basic residues" evidence="1">
    <location>
        <begin position="377"/>
        <end position="389"/>
    </location>
</feature>
<comment type="caution">
    <text evidence="3">The sequence shown here is derived from an EMBL/GenBank/DDBJ whole genome shotgun (WGS) entry which is preliminary data.</text>
</comment>
<feature type="transmembrane region" description="Helical" evidence="2">
    <location>
        <begin position="435"/>
        <end position="456"/>
    </location>
</feature>
<accession>A0ABR7N1E4</accession>
<evidence type="ECO:0000313" key="4">
    <source>
        <dbReference type="Proteomes" id="UP000606193"/>
    </source>
</evidence>
<keyword evidence="2" id="KW-1133">Transmembrane helix</keyword>